<dbReference type="PANTHER" id="PTHR43169:SF2">
    <property type="entry name" value="NAD_GMP SYNTHASE DOMAIN-CONTAINING PROTEIN"/>
    <property type="match status" value="1"/>
</dbReference>
<reference evidence="2" key="1">
    <citation type="submission" date="2016-04" db="EMBL/GenBank/DDBJ databases">
        <authorList>
            <person name="Evans L.H."/>
            <person name="Alamgir A."/>
            <person name="Owens N."/>
            <person name="Weber N.D."/>
            <person name="Virtaneva K."/>
            <person name="Barbian K."/>
            <person name="Babar A."/>
            <person name="Rosenke K."/>
        </authorList>
    </citation>
    <scope>NUCLEOTIDE SEQUENCE</scope>
    <source>
        <strain evidence="2">86</strain>
    </source>
</reference>
<dbReference type="InterPro" id="IPR052188">
    <property type="entry name" value="Ni-pincer_cofactor_biosynth"/>
</dbReference>
<sequence>MPDAQGAARREAVLDGILRATAALSGDVPGIAVAYSGGLDSRFLIHMARRAGLDVTALHIRGPHIPAREHGYAVQWAADRGVPLTVIERDPLGLPELKNNPKDRCYHCKRIIFTALREAAGGLPLCDGTNASDMDEYRPGLRALRELGVRSPLAEAGIGKRDIRAIAAATGMEDPDQAAQPCLLTRFGYGAELTPGRLAAVDAAEEAVRRVFAARGLDNEPFRVRYEDARTAALHVTRGDLPPEVLAALADALAGAGFSGAPVRVMDSLSGYFDRV</sequence>
<dbReference type="GO" id="GO:0016783">
    <property type="term" value="F:sulfurtransferase activity"/>
    <property type="evidence" value="ECO:0007669"/>
    <property type="project" value="InterPro"/>
</dbReference>
<dbReference type="AlphaFoldDB" id="A0A212K0D1"/>
<accession>A0A212K0D1</accession>
<proteinExistence type="predicted"/>
<organism evidence="2">
    <name type="scientific">uncultured delta proteobacterium</name>
    <dbReference type="NCBI Taxonomy" id="34034"/>
    <lineage>
        <taxon>Bacteria</taxon>
        <taxon>Deltaproteobacteria</taxon>
        <taxon>environmental samples</taxon>
    </lineage>
</organism>
<dbReference type="SUPFAM" id="SSF52402">
    <property type="entry name" value="Adenine nucleotide alpha hydrolases-like"/>
    <property type="match status" value="1"/>
</dbReference>
<evidence type="ECO:0000313" key="2">
    <source>
        <dbReference type="EMBL" id="SBW05082.1"/>
    </source>
</evidence>
<evidence type="ECO:0008006" key="3">
    <source>
        <dbReference type="Google" id="ProtNLM"/>
    </source>
</evidence>
<dbReference type="EMBL" id="FLUQ01000002">
    <property type="protein sequence ID" value="SBW05082.1"/>
    <property type="molecule type" value="Genomic_DNA"/>
</dbReference>
<dbReference type="InterPro" id="IPR014729">
    <property type="entry name" value="Rossmann-like_a/b/a_fold"/>
</dbReference>
<protein>
    <recommendedName>
        <fullName evidence="3">Asparagine synthetase domain-containing protein</fullName>
    </recommendedName>
</protein>
<gene>
    <name evidence="2" type="ORF">KL86DPRO_20426</name>
</gene>
<dbReference type="Gene3D" id="3.40.50.620">
    <property type="entry name" value="HUPs"/>
    <property type="match status" value="1"/>
</dbReference>
<evidence type="ECO:0000256" key="1">
    <source>
        <dbReference type="PIRSR" id="PIRSR006661-1"/>
    </source>
</evidence>
<dbReference type="InterPro" id="IPR005232">
    <property type="entry name" value="LarE"/>
</dbReference>
<feature type="active site" description="Nucleophile and sulfur donor" evidence="1">
    <location>
        <position position="182"/>
    </location>
</feature>
<name>A0A212K0D1_9DELT</name>
<dbReference type="PANTHER" id="PTHR43169">
    <property type="entry name" value="EXSB FAMILY PROTEIN"/>
    <property type="match status" value="1"/>
</dbReference>
<dbReference type="PIRSF" id="PIRSF006661">
    <property type="entry name" value="PP-lp_UCP006661"/>
    <property type="match status" value="1"/>
</dbReference>